<evidence type="ECO:0000259" key="2">
    <source>
        <dbReference type="PROSITE" id="PS50110"/>
    </source>
</evidence>
<feature type="domain" description="HTH LytTR-type" evidence="3">
    <location>
        <begin position="132"/>
        <end position="201"/>
    </location>
</feature>
<dbReference type="Gene3D" id="2.40.50.1020">
    <property type="entry name" value="LytTr DNA-binding domain"/>
    <property type="match status" value="1"/>
</dbReference>
<dbReference type="SUPFAM" id="SSF52172">
    <property type="entry name" value="CheY-like"/>
    <property type="match status" value="1"/>
</dbReference>
<protein>
    <submittedName>
        <fullName evidence="4">LytTR family DNA-binding domain-containing protein</fullName>
    </submittedName>
</protein>
<feature type="modified residue" description="4-aspartylphosphate" evidence="1">
    <location>
        <position position="52"/>
    </location>
</feature>
<dbReference type="PROSITE" id="PS50930">
    <property type="entry name" value="HTH_LYTTR"/>
    <property type="match status" value="1"/>
</dbReference>
<dbReference type="Pfam" id="PF04397">
    <property type="entry name" value="LytTR"/>
    <property type="match status" value="1"/>
</dbReference>
<dbReference type="PANTHER" id="PTHR37299:SF1">
    <property type="entry name" value="STAGE 0 SPORULATION PROTEIN A HOMOLOG"/>
    <property type="match status" value="1"/>
</dbReference>
<accession>A0A948TE82</accession>
<dbReference type="PANTHER" id="PTHR37299">
    <property type="entry name" value="TRANSCRIPTIONAL REGULATOR-RELATED"/>
    <property type="match status" value="1"/>
</dbReference>
<feature type="domain" description="Response regulatory" evidence="2">
    <location>
        <begin position="2"/>
        <end position="112"/>
    </location>
</feature>
<sequence>MKCIAIDDEPVALSIIEQFCKRCGDLEVTSYTDPITGLEKVKSSRPDIVFLDIEMGGINGIDIARELPAGIYLIFTTAYAEYAVDGFELNAIDYLHKPFSYSRFEKAIERVRRMKKLESLSAAPVLTEEEEITLKVEYKNVKIKIASIEYIEAMDNYIKIYLTDDDRPVLSQTSMKSIMEMLPEDRFMRVHKSYIVPLHKVANYTRRQLTLYHRAVEIPIGRVYGDEFINRVGEMKE</sequence>
<keyword evidence="4" id="KW-0238">DNA-binding</keyword>
<proteinExistence type="predicted"/>
<dbReference type="Pfam" id="PF00072">
    <property type="entry name" value="Response_reg"/>
    <property type="match status" value="1"/>
</dbReference>
<dbReference type="Gene3D" id="3.40.50.2300">
    <property type="match status" value="1"/>
</dbReference>
<dbReference type="InterPro" id="IPR001789">
    <property type="entry name" value="Sig_transdc_resp-reg_receiver"/>
</dbReference>
<dbReference type="InterPro" id="IPR011006">
    <property type="entry name" value="CheY-like_superfamily"/>
</dbReference>
<gene>
    <name evidence="4" type="ORF">H9777_13635</name>
</gene>
<evidence type="ECO:0000313" key="5">
    <source>
        <dbReference type="Proteomes" id="UP000783796"/>
    </source>
</evidence>
<keyword evidence="1" id="KW-0597">Phosphoprotein</keyword>
<name>A0A948TE82_9BACT</name>
<evidence type="ECO:0000256" key="1">
    <source>
        <dbReference type="PROSITE-ProRule" id="PRU00169"/>
    </source>
</evidence>
<dbReference type="PROSITE" id="PS50110">
    <property type="entry name" value="RESPONSE_REGULATORY"/>
    <property type="match status" value="1"/>
</dbReference>
<dbReference type="GO" id="GO:0003677">
    <property type="term" value="F:DNA binding"/>
    <property type="evidence" value="ECO:0007669"/>
    <property type="project" value="UniProtKB-KW"/>
</dbReference>
<dbReference type="AlphaFoldDB" id="A0A948TE82"/>
<dbReference type="EMBL" id="JAHLFW010000111">
    <property type="protein sequence ID" value="MBU3839319.1"/>
    <property type="molecule type" value="Genomic_DNA"/>
</dbReference>
<reference evidence="4" key="1">
    <citation type="journal article" date="2021" name="PeerJ">
        <title>Extensive microbial diversity within the chicken gut microbiome revealed by metagenomics and culture.</title>
        <authorList>
            <person name="Gilroy R."/>
            <person name="Ravi A."/>
            <person name="Getino M."/>
            <person name="Pursley I."/>
            <person name="Horton D.L."/>
            <person name="Alikhan N.F."/>
            <person name="Baker D."/>
            <person name="Gharbi K."/>
            <person name="Hall N."/>
            <person name="Watson M."/>
            <person name="Adriaenssens E.M."/>
            <person name="Foster-Nyarko E."/>
            <person name="Jarju S."/>
            <person name="Secka A."/>
            <person name="Antonio M."/>
            <person name="Oren A."/>
            <person name="Chaudhuri R.R."/>
            <person name="La Ragione R."/>
            <person name="Hildebrand F."/>
            <person name="Pallen M.J."/>
        </authorList>
    </citation>
    <scope>NUCLEOTIDE SEQUENCE</scope>
    <source>
        <strain evidence="4">G4-2901</strain>
    </source>
</reference>
<dbReference type="InterPro" id="IPR007492">
    <property type="entry name" value="LytTR_DNA-bd_dom"/>
</dbReference>
<dbReference type="SMART" id="SM00850">
    <property type="entry name" value="LytTR"/>
    <property type="match status" value="1"/>
</dbReference>
<dbReference type="Proteomes" id="UP000783796">
    <property type="component" value="Unassembled WGS sequence"/>
</dbReference>
<evidence type="ECO:0000313" key="4">
    <source>
        <dbReference type="EMBL" id="MBU3839319.1"/>
    </source>
</evidence>
<comment type="caution">
    <text evidence="4">The sequence shown here is derived from an EMBL/GenBank/DDBJ whole genome shotgun (WGS) entry which is preliminary data.</text>
</comment>
<evidence type="ECO:0000259" key="3">
    <source>
        <dbReference type="PROSITE" id="PS50930"/>
    </source>
</evidence>
<organism evidence="4 5">
    <name type="scientific">Candidatus Phocaeicola faecigallinarum</name>
    <dbReference type="NCBI Taxonomy" id="2838732"/>
    <lineage>
        <taxon>Bacteria</taxon>
        <taxon>Pseudomonadati</taxon>
        <taxon>Bacteroidota</taxon>
        <taxon>Bacteroidia</taxon>
        <taxon>Bacteroidales</taxon>
        <taxon>Bacteroidaceae</taxon>
        <taxon>Phocaeicola</taxon>
    </lineage>
</organism>
<dbReference type="GO" id="GO:0000156">
    <property type="term" value="F:phosphorelay response regulator activity"/>
    <property type="evidence" value="ECO:0007669"/>
    <property type="project" value="InterPro"/>
</dbReference>
<dbReference type="SMART" id="SM00448">
    <property type="entry name" value="REC"/>
    <property type="match status" value="1"/>
</dbReference>
<reference evidence="4" key="2">
    <citation type="submission" date="2021-04" db="EMBL/GenBank/DDBJ databases">
        <authorList>
            <person name="Gilroy R."/>
        </authorList>
    </citation>
    <scope>NUCLEOTIDE SEQUENCE</scope>
    <source>
        <strain evidence="4">G4-2901</strain>
    </source>
</reference>
<dbReference type="InterPro" id="IPR046947">
    <property type="entry name" value="LytR-like"/>
</dbReference>